<reference evidence="6 7" key="1">
    <citation type="submission" date="2020-07" db="EMBL/GenBank/DDBJ databases">
        <title>Genomic Encyclopedia of Type Strains, Phase IV (KMG-IV): sequencing the most valuable type-strain genomes for metagenomic binning, comparative biology and taxonomic classification.</title>
        <authorList>
            <person name="Goeker M."/>
        </authorList>
    </citation>
    <scope>NUCLEOTIDE SEQUENCE [LARGE SCALE GENOMIC DNA]</scope>
    <source>
        <strain evidence="6 7">DSM 29043</strain>
    </source>
</reference>
<evidence type="ECO:0000313" key="7">
    <source>
        <dbReference type="Proteomes" id="UP000522081"/>
    </source>
</evidence>
<dbReference type="InterPro" id="IPR011032">
    <property type="entry name" value="GroES-like_sf"/>
</dbReference>
<comment type="cofactor">
    <cofactor evidence="4">
        <name>Zn(2+)</name>
        <dbReference type="ChEBI" id="CHEBI:29105"/>
    </cofactor>
</comment>
<evidence type="ECO:0000256" key="2">
    <source>
        <dbReference type="ARBA" id="ARBA00022833"/>
    </source>
</evidence>
<dbReference type="Gene3D" id="3.90.180.10">
    <property type="entry name" value="Medium-chain alcohol dehydrogenases, catalytic domain"/>
    <property type="match status" value="1"/>
</dbReference>
<gene>
    <name evidence="6" type="ORF">FHS75_000293</name>
</gene>
<evidence type="ECO:0000259" key="5">
    <source>
        <dbReference type="SMART" id="SM00829"/>
    </source>
</evidence>
<dbReference type="PANTHER" id="PTHR43401:SF5">
    <property type="entry name" value="ALCOHOL DEHYDROGENASE-RELATED"/>
    <property type="match status" value="1"/>
</dbReference>
<dbReference type="GO" id="GO:0000721">
    <property type="term" value="F:(R,R)-butanediol dehydrogenase activity"/>
    <property type="evidence" value="ECO:0007669"/>
    <property type="project" value="UniProtKB-EC"/>
</dbReference>
<dbReference type="Pfam" id="PF00107">
    <property type="entry name" value="ADH_zinc_N"/>
    <property type="match status" value="1"/>
</dbReference>
<dbReference type="SUPFAM" id="SSF51735">
    <property type="entry name" value="NAD(P)-binding Rossmann-fold domains"/>
    <property type="match status" value="1"/>
</dbReference>
<proteinExistence type="inferred from homology"/>
<dbReference type="InterPro" id="IPR013154">
    <property type="entry name" value="ADH-like_N"/>
</dbReference>
<dbReference type="GO" id="GO:0052587">
    <property type="term" value="F:diacetyl reductase ((R)-acetoin forming) (NAD+) activity"/>
    <property type="evidence" value="ECO:0007669"/>
    <property type="project" value="UniProtKB-EC"/>
</dbReference>
<keyword evidence="3 6" id="KW-0560">Oxidoreductase</keyword>
<dbReference type="Gene3D" id="3.40.50.720">
    <property type="entry name" value="NAD(P)-binding Rossmann-like Domain"/>
    <property type="match status" value="1"/>
</dbReference>
<accession>A0A7Y9XVM0</accession>
<dbReference type="InterPro" id="IPR020843">
    <property type="entry name" value="ER"/>
</dbReference>
<keyword evidence="2 4" id="KW-0862">Zinc</keyword>
<dbReference type="PROSITE" id="PS00059">
    <property type="entry name" value="ADH_ZINC"/>
    <property type="match status" value="1"/>
</dbReference>
<dbReference type="InterPro" id="IPR050129">
    <property type="entry name" value="Zn_alcohol_dh"/>
</dbReference>
<protein>
    <submittedName>
        <fullName evidence="6">(R,R)-butanediol dehydrogenase/meso-butanediol dehydrogenase/diacetyl reductase</fullName>
        <ecNumber evidence="6">1.1.1.-</ecNumber>
        <ecNumber evidence="6">1.1.1.303</ecNumber>
        <ecNumber evidence="6">1.1.1.4</ecNumber>
    </submittedName>
</protein>
<dbReference type="InterPro" id="IPR013149">
    <property type="entry name" value="ADH-like_C"/>
</dbReference>
<dbReference type="SMART" id="SM00829">
    <property type="entry name" value="PKS_ER"/>
    <property type="match status" value="1"/>
</dbReference>
<dbReference type="GO" id="GO:0008270">
    <property type="term" value="F:zinc ion binding"/>
    <property type="evidence" value="ECO:0007669"/>
    <property type="project" value="InterPro"/>
</dbReference>
<evidence type="ECO:0000313" key="6">
    <source>
        <dbReference type="EMBL" id="NYH93988.1"/>
    </source>
</evidence>
<dbReference type="EC" id="1.1.1.-" evidence="6"/>
<dbReference type="SUPFAM" id="SSF50129">
    <property type="entry name" value="GroES-like"/>
    <property type="match status" value="1"/>
</dbReference>
<dbReference type="Proteomes" id="UP000522081">
    <property type="component" value="Unassembled WGS sequence"/>
</dbReference>
<dbReference type="EC" id="1.1.1.303" evidence="6"/>
<dbReference type="EC" id="1.1.1.4" evidence="6"/>
<dbReference type="PANTHER" id="PTHR43401">
    <property type="entry name" value="L-THREONINE 3-DEHYDROGENASE"/>
    <property type="match status" value="1"/>
</dbReference>
<evidence type="ECO:0000256" key="4">
    <source>
        <dbReference type="RuleBase" id="RU361277"/>
    </source>
</evidence>
<dbReference type="RefSeq" id="WP_179405947.1">
    <property type="nucleotide sequence ID" value="NZ_BMGF01000001.1"/>
</dbReference>
<keyword evidence="1 4" id="KW-0479">Metal-binding</keyword>
<keyword evidence="7" id="KW-1185">Reference proteome</keyword>
<dbReference type="InterPro" id="IPR036291">
    <property type="entry name" value="NAD(P)-bd_dom_sf"/>
</dbReference>
<feature type="domain" description="Enoyl reductase (ER)" evidence="5">
    <location>
        <begin position="10"/>
        <end position="330"/>
    </location>
</feature>
<sequence length="335" mass="34549">MRSAIFVEPGKPLAIEDVQMPRPAAGQAVIRVCRCGICASDLSMTSGSPFDMPCGTAPGHEYAGEVVETGEDVSLKVGDRVTAIPIGSCGTCPACRADAPLQCQTFRSMAGGYSEYTLVDARAAFHLPEALSFEDGALVEPLASSHRGVAKLDLGPESRVAVFGAGAIGAGAIFWLKQRGAGKVVAIARSRRGAGLVDTMGADALLTTGEDLAGEIAEALGGAPDIVVDGAGAPGILQQAIECIGWNGTILSLGGCMKPDPILPLLGMVKEATIRFSVAYGASDFRTTLDTLDAGHLEPRAMVGDTIGLAELPERFEAMRTGSHAAKVMVDPQLP</sequence>
<dbReference type="AlphaFoldDB" id="A0A7Y9XVM0"/>
<dbReference type="Pfam" id="PF08240">
    <property type="entry name" value="ADH_N"/>
    <property type="match status" value="1"/>
</dbReference>
<evidence type="ECO:0000256" key="1">
    <source>
        <dbReference type="ARBA" id="ARBA00022723"/>
    </source>
</evidence>
<evidence type="ECO:0000256" key="3">
    <source>
        <dbReference type="ARBA" id="ARBA00023002"/>
    </source>
</evidence>
<comment type="caution">
    <text evidence="6">The sequence shown here is derived from an EMBL/GenBank/DDBJ whole genome shotgun (WGS) entry which is preliminary data.</text>
</comment>
<dbReference type="EMBL" id="JACBZF010000001">
    <property type="protein sequence ID" value="NYH93988.1"/>
    <property type="molecule type" value="Genomic_DNA"/>
</dbReference>
<dbReference type="InterPro" id="IPR002328">
    <property type="entry name" value="ADH_Zn_CS"/>
</dbReference>
<name>A0A7Y9XVM0_9SPHN</name>
<organism evidence="6 7">
    <name type="scientific">Novosphingobium marinum</name>
    <dbReference type="NCBI Taxonomy" id="1514948"/>
    <lineage>
        <taxon>Bacteria</taxon>
        <taxon>Pseudomonadati</taxon>
        <taxon>Pseudomonadota</taxon>
        <taxon>Alphaproteobacteria</taxon>
        <taxon>Sphingomonadales</taxon>
        <taxon>Sphingomonadaceae</taxon>
        <taxon>Novosphingobium</taxon>
    </lineage>
</organism>
<comment type="similarity">
    <text evidence="4">Belongs to the zinc-containing alcohol dehydrogenase family.</text>
</comment>